<keyword evidence="2" id="KW-1185">Reference proteome</keyword>
<sequence>VKKLKILKLESIVRGYVTGSAWKEYKERGTVHGIRVRDGMRESEAFDAPLWTPSTKAEQGEHDENISPEQAAQIVGQDVVKRVEELSLELYTRARDYAAERGIIIADTKFEFGVDEKGEVVLCDEVLTPDSSRFWPKEGYEIGQGQQSFDKQYLRDWLTKEGLKGKEGVEMPEDVAKETARRYGEAYEKITGKKWSEQLE</sequence>
<feature type="non-terminal residue" evidence="1">
    <location>
        <position position="1"/>
    </location>
</feature>
<dbReference type="EMBL" id="JAWDJW010001806">
    <property type="protein sequence ID" value="KAK3078546.1"/>
    <property type="molecule type" value="Genomic_DNA"/>
</dbReference>
<reference evidence="1" key="1">
    <citation type="submission" date="2024-09" db="EMBL/GenBank/DDBJ databases">
        <title>Black Yeasts Isolated from many extreme environments.</title>
        <authorList>
            <person name="Coleine C."/>
            <person name="Stajich J.E."/>
            <person name="Selbmann L."/>
        </authorList>
    </citation>
    <scope>NUCLEOTIDE SEQUENCE</scope>
    <source>
        <strain evidence="1">CCFEE 5737</strain>
    </source>
</reference>
<name>A0ACC3DPV1_9PEZI</name>
<organism evidence="1 2">
    <name type="scientific">Coniosporium uncinatum</name>
    <dbReference type="NCBI Taxonomy" id="93489"/>
    <lineage>
        <taxon>Eukaryota</taxon>
        <taxon>Fungi</taxon>
        <taxon>Dikarya</taxon>
        <taxon>Ascomycota</taxon>
        <taxon>Pezizomycotina</taxon>
        <taxon>Dothideomycetes</taxon>
        <taxon>Dothideomycetes incertae sedis</taxon>
        <taxon>Coniosporium</taxon>
    </lineage>
</organism>
<protein>
    <submittedName>
        <fullName evidence="1">Bifunctional purine biosynthetic protein ade1</fullName>
    </submittedName>
</protein>
<dbReference type="Proteomes" id="UP001186974">
    <property type="component" value="Unassembled WGS sequence"/>
</dbReference>
<accession>A0ACC3DPV1</accession>
<comment type="caution">
    <text evidence="1">The sequence shown here is derived from an EMBL/GenBank/DDBJ whole genome shotgun (WGS) entry which is preliminary data.</text>
</comment>
<proteinExistence type="predicted"/>
<evidence type="ECO:0000313" key="2">
    <source>
        <dbReference type="Proteomes" id="UP001186974"/>
    </source>
</evidence>
<evidence type="ECO:0000313" key="1">
    <source>
        <dbReference type="EMBL" id="KAK3078546.1"/>
    </source>
</evidence>
<gene>
    <name evidence="1" type="primary">ADE1_3</name>
    <name evidence="1" type="ORF">LTS18_007244</name>
</gene>